<dbReference type="OrthoDB" id="276546at2759"/>
<accession>A0A067PUF1</accession>
<dbReference type="AlphaFoldDB" id="A0A067PUF1"/>
<evidence type="ECO:0000313" key="2">
    <source>
        <dbReference type="EMBL" id="KDQ53951.1"/>
    </source>
</evidence>
<dbReference type="Proteomes" id="UP000027265">
    <property type="component" value="Unassembled WGS sequence"/>
</dbReference>
<gene>
    <name evidence="2" type="ORF">JAAARDRAFT_418878</name>
</gene>
<dbReference type="InterPro" id="IPR045247">
    <property type="entry name" value="Oye-like"/>
</dbReference>
<dbReference type="GO" id="GO:0003959">
    <property type="term" value="F:NADPH dehydrogenase activity"/>
    <property type="evidence" value="ECO:0007669"/>
    <property type="project" value="TreeGrafter"/>
</dbReference>
<dbReference type="InterPro" id="IPR001155">
    <property type="entry name" value="OxRdtase_FMN_N"/>
</dbReference>
<evidence type="ECO:0000259" key="1">
    <source>
        <dbReference type="Pfam" id="PF00724"/>
    </source>
</evidence>
<keyword evidence="3" id="KW-1185">Reference proteome</keyword>
<dbReference type="PANTHER" id="PTHR22893:SF91">
    <property type="entry name" value="NADPH DEHYDROGENASE 2-RELATED"/>
    <property type="match status" value="1"/>
</dbReference>
<dbReference type="HOGENOM" id="CLU_1943128_0_0_1"/>
<dbReference type="SUPFAM" id="SSF51395">
    <property type="entry name" value="FMN-linked oxidoreductases"/>
    <property type="match status" value="1"/>
</dbReference>
<reference evidence="3" key="1">
    <citation type="journal article" date="2014" name="Proc. Natl. Acad. Sci. U.S.A.">
        <title>Extensive sampling of basidiomycete genomes demonstrates inadequacy of the white-rot/brown-rot paradigm for wood decay fungi.</title>
        <authorList>
            <person name="Riley R."/>
            <person name="Salamov A.A."/>
            <person name="Brown D.W."/>
            <person name="Nagy L.G."/>
            <person name="Floudas D."/>
            <person name="Held B.W."/>
            <person name="Levasseur A."/>
            <person name="Lombard V."/>
            <person name="Morin E."/>
            <person name="Otillar R."/>
            <person name="Lindquist E.A."/>
            <person name="Sun H."/>
            <person name="LaButti K.M."/>
            <person name="Schmutz J."/>
            <person name="Jabbour D."/>
            <person name="Luo H."/>
            <person name="Baker S.E."/>
            <person name="Pisabarro A.G."/>
            <person name="Walton J.D."/>
            <person name="Blanchette R.A."/>
            <person name="Henrissat B."/>
            <person name="Martin F."/>
            <person name="Cullen D."/>
            <person name="Hibbett D.S."/>
            <person name="Grigoriev I.V."/>
        </authorList>
    </citation>
    <scope>NUCLEOTIDE SEQUENCE [LARGE SCALE GENOMIC DNA]</scope>
    <source>
        <strain evidence="3">MUCL 33604</strain>
    </source>
</reference>
<dbReference type="GO" id="GO:0010181">
    <property type="term" value="F:FMN binding"/>
    <property type="evidence" value="ECO:0007669"/>
    <property type="project" value="InterPro"/>
</dbReference>
<dbReference type="EMBL" id="KL197731">
    <property type="protein sequence ID" value="KDQ53951.1"/>
    <property type="molecule type" value="Genomic_DNA"/>
</dbReference>
<evidence type="ECO:0000313" key="3">
    <source>
        <dbReference type="Proteomes" id="UP000027265"/>
    </source>
</evidence>
<feature type="domain" description="NADH:flavin oxidoreductase/NADH oxidase N-terminal" evidence="1">
    <location>
        <begin position="12"/>
        <end position="105"/>
    </location>
</feature>
<protein>
    <recommendedName>
        <fullName evidence="1">NADH:flavin oxidoreductase/NADH oxidase N-terminal domain-containing protein</fullName>
    </recommendedName>
</protein>
<proteinExistence type="predicted"/>
<dbReference type="InParanoid" id="A0A067PUF1"/>
<dbReference type="STRING" id="933084.A0A067PUF1"/>
<dbReference type="PANTHER" id="PTHR22893">
    <property type="entry name" value="NADH OXIDOREDUCTASE-RELATED"/>
    <property type="match status" value="1"/>
</dbReference>
<sequence length="130" mass="14759">MWSMRGLIGMVGTFEDRARFGLEVVEVVAKVVGAERTAIRLSPWEVYQQMRMEDPIPTFSYFVTRLRDLYAELAYIHVTKPRVGAGEDRDAQTGESNDFIRDIWSPQPLTHLALLSSVLTLPPVHTDPIN</sequence>
<dbReference type="Pfam" id="PF00724">
    <property type="entry name" value="Oxidored_FMN"/>
    <property type="match status" value="1"/>
</dbReference>
<dbReference type="InterPro" id="IPR013785">
    <property type="entry name" value="Aldolase_TIM"/>
</dbReference>
<feature type="non-terminal residue" evidence="2">
    <location>
        <position position="130"/>
    </location>
</feature>
<organism evidence="2 3">
    <name type="scientific">Jaapia argillacea MUCL 33604</name>
    <dbReference type="NCBI Taxonomy" id="933084"/>
    <lineage>
        <taxon>Eukaryota</taxon>
        <taxon>Fungi</taxon>
        <taxon>Dikarya</taxon>
        <taxon>Basidiomycota</taxon>
        <taxon>Agaricomycotina</taxon>
        <taxon>Agaricomycetes</taxon>
        <taxon>Agaricomycetidae</taxon>
        <taxon>Jaapiales</taxon>
        <taxon>Jaapiaceae</taxon>
        <taxon>Jaapia</taxon>
    </lineage>
</organism>
<name>A0A067PUF1_9AGAM</name>
<dbReference type="Gene3D" id="3.20.20.70">
    <property type="entry name" value="Aldolase class I"/>
    <property type="match status" value="1"/>
</dbReference>